<proteinExistence type="inferred from homology"/>
<keyword evidence="3" id="KW-1003">Cell membrane</keyword>
<comment type="similarity">
    <text evidence="2">Belongs to the G-protein coupled receptor 1 family.</text>
</comment>
<dbReference type="GO" id="GO:0005886">
    <property type="term" value="C:plasma membrane"/>
    <property type="evidence" value="ECO:0007669"/>
    <property type="project" value="UniProtKB-SubCell"/>
</dbReference>
<evidence type="ECO:0000256" key="1">
    <source>
        <dbReference type="ARBA" id="ARBA00004651"/>
    </source>
</evidence>
<dbReference type="InterPro" id="IPR017452">
    <property type="entry name" value="GPCR_Rhodpsn_7TM"/>
</dbReference>
<feature type="region of interest" description="Disordered" evidence="10">
    <location>
        <begin position="275"/>
        <end position="306"/>
    </location>
</feature>
<evidence type="ECO:0000256" key="6">
    <source>
        <dbReference type="ARBA" id="ARBA00023040"/>
    </source>
</evidence>
<name>A0A1D2MKZ6_ORCCI</name>
<keyword evidence="6" id="KW-0297">G-protein coupled receptor</keyword>
<evidence type="ECO:0000313" key="14">
    <source>
        <dbReference type="Proteomes" id="UP000094527"/>
    </source>
</evidence>
<dbReference type="Pfam" id="PF00001">
    <property type="entry name" value="7tm_1"/>
    <property type="match status" value="1"/>
</dbReference>
<dbReference type="GO" id="GO:0004993">
    <property type="term" value="F:G protein-coupled serotonin receptor activity"/>
    <property type="evidence" value="ECO:0007669"/>
    <property type="project" value="TreeGrafter"/>
</dbReference>
<sequence>MASFYVPLCVMVVVYAKILQVVAEKKKCMTWTNNSRSSSVDRNAVHMDMHYPHTEKIRPAVRLKDHRASTVLGLLMGSFIVCWLPFFVLALVRPFVQGNFSFQAKASLIITNMHLSFVLEHKSISSSFNLYDYLFSADVIPLWINSLFLWLGYANSALNPVIYAILNRDFRRPFREILCFRCSTLDDLMRREFYDHQYGGDEYYIRNKKKHGGVGTDSVPGVNSVCGRTSSKTRTGDQLQLPNYQLSCGPLSSPSQNTITTSTAIIRGSPWTTSNRKTFETQLTTDPETDIDVEGDGGEGVSWTSG</sequence>
<feature type="transmembrane region" description="Helical" evidence="11">
    <location>
        <begin position="142"/>
        <end position="166"/>
    </location>
</feature>
<evidence type="ECO:0000313" key="13">
    <source>
        <dbReference type="EMBL" id="ODM93534.1"/>
    </source>
</evidence>
<dbReference type="GO" id="GO:0030594">
    <property type="term" value="F:neurotransmitter receptor activity"/>
    <property type="evidence" value="ECO:0007669"/>
    <property type="project" value="TreeGrafter"/>
</dbReference>
<dbReference type="PRINTS" id="PR00237">
    <property type="entry name" value="GPCRRHODOPSN"/>
</dbReference>
<dbReference type="GO" id="GO:0030425">
    <property type="term" value="C:dendrite"/>
    <property type="evidence" value="ECO:0007669"/>
    <property type="project" value="TreeGrafter"/>
</dbReference>
<dbReference type="EMBL" id="LJIJ01000961">
    <property type="protein sequence ID" value="ODM93534.1"/>
    <property type="molecule type" value="Genomic_DNA"/>
</dbReference>
<feature type="transmembrane region" description="Helical" evidence="11">
    <location>
        <begin position="71"/>
        <end position="92"/>
    </location>
</feature>
<dbReference type="OrthoDB" id="5951059at2759"/>
<dbReference type="PANTHER" id="PTHR24247">
    <property type="entry name" value="5-HYDROXYTRYPTAMINE RECEPTOR"/>
    <property type="match status" value="1"/>
</dbReference>
<keyword evidence="4 11" id="KW-0812">Transmembrane</keyword>
<dbReference type="GO" id="GO:0045202">
    <property type="term" value="C:synapse"/>
    <property type="evidence" value="ECO:0007669"/>
    <property type="project" value="GOC"/>
</dbReference>
<keyword evidence="14" id="KW-1185">Reference proteome</keyword>
<reference evidence="13 14" key="1">
    <citation type="journal article" date="2016" name="Genome Biol. Evol.">
        <title>Gene Family Evolution Reflects Adaptation to Soil Environmental Stressors in the Genome of the Collembolan Orchesella cincta.</title>
        <authorList>
            <person name="Faddeeva-Vakhrusheva A."/>
            <person name="Derks M.F."/>
            <person name="Anvar S.Y."/>
            <person name="Agamennone V."/>
            <person name="Suring W."/>
            <person name="Smit S."/>
            <person name="van Straalen N.M."/>
            <person name="Roelofs D."/>
        </authorList>
    </citation>
    <scope>NUCLEOTIDE SEQUENCE [LARGE SCALE GENOMIC DNA]</scope>
    <source>
        <tissue evidence="13">Mixed pool</tissue>
    </source>
</reference>
<evidence type="ECO:0000256" key="8">
    <source>
        <dbReference type="ARBA" id="ARBA00023170"/>
    </source>
</evidence>
<comment type="subcellular location">
    <subcellularLocation>
        <location evidence="1">Cell membrane</location>
        <topology evidence="1">Multi-pass membrane protein</topology>
    </subcellularLocation>
</comment>
<dbReference type="PANTHER" id="PTHR24247:SF202">
    <property type="entry name" value="5-HYDROXYTRYPTAMINE RECEPTOR 1"/>
    <property type="match status" value="1"/>
</dbReference>
<evidence type="ECO:0000256" key="3">
    <source>
        <dbReference type="ARBA" id="ARBA00022475"/>
    </source>
</evidence>
<evidence type="ECO:0000256" key="5">
    <source>
        <dbReference type="ARBA" id="ARBA00022989"/>
    </source>
</evidence>
<dbReference type="InterPro" id="IPR000276">
    <property type="entry name" value="GPCR_Rhodpsn"/>
</dbReference>
<accession>A0A1D2MKZ6</accession>
<comment type="caution">
    <text evidence="13">The sequence shown here is derived from an EMBL/GenBank/DDBJ whole genome shotgun (WGS) entry which is preliminary data.</text>
</comment>
<evidence type="ECO:0000256" key="9">
    <source>
        <dbReference type="ARBA" id="ARBA00023224"/>
    </source>
</evidence>
<dbReference type="SUPFAM" id="SSF81321">
    <property type="entry name" value="Family A G protein-coupled receptor-like"/>
    <property type="match status" value="1"/>
</dbReference>
<dbReference type="AlphaFoldDB" id="A0A1D2MKZ6"/>
<dbReference type="PROSITE" id="PS50262">
    <property type="entry name" value="G_PROTEIN_RECEP_F1_2"/>
    <property type="match status" value="1"/>
</dbReference>
<feature type="compositionally biased region" description="Acidic residues" evidence="10">
    <location>
        <begin position="287"/>
        <end position="297"/>
    </location>
</feature>
<dbReference type="Proteomes" id="UP000094527">
    <property type="component" value="Unassembled WGS sequence"/>
</dbReference>
<evidence type="ECO:0000256" key="2">
    <source>
        <dbReference type="ARBA" id="ARBA00010663"/>
    </source>
</evidence>
<dbReference type="GO" id="GO:0007187">
    <property type="term" value="P:G protein-coupled receptor signaling pathway, coupled to cyclic nucleotide second messenger"/>
    <property type="evidence" value="ECO:0007669"/>
    <property type="project" value="TreeGrafter"/>
</dbReference>
<keyword evidence="8 13" id="KW-0675">Receptor</keyword>
<feature type="compositionally biased region" description="Polar residues" evidence="10">
    <location>
        <begin position="275"/>
        <end position="286"/>
    </location>
</feature>
<protein>
    <submittedName>
        <fullName evidence="13">5-hydroxytryptamine receptor 1</fullName>
    </submittedName>
</protein>
<evidence type="ECO:0000256" key="4">
    <source>
        <dbReference type="ARBA" id="ARBA00022692"/>
    </source>
</evidence>
<keyword evidence="5 11" id="KW-1133">Transmembrane helix</keyword>
<evidence type="ECO:0000259" key="12">
    <source>
        <dbReference type="PROSITE" id="PS50262"/>
    </source>
</evidence>
<dbReference type="GO" id="GO:0007268">
    <property type="term" value="P:chemical synaptic transmission"/>
    <property type="evidence" value="ECO:0007669"/>
    <property type="project" value="TreeGrafter"/>
</dbReference>
<gene>
    <name evidence="13" type="ORF">Ocin01_13148</name>
</gene>
<organism evidence="13 14">
    <name type="scientific">Orchesella cincta</name>
    <name type="common">Springtail</name>
    <name type="synonym">Podura cincta</name>
    <dbReference type="NCBI Taxonomy" id="48709"/>
    <lineage>
        <taxon>Eukaryota</taxon>
        <taxon>Metazoa</taxon>
        <taxon>Ecdysozoa</taxon>
        <taxon>Arthropoda</taxon>
        <taxon>Hexapoda</taxon>
        <taxon>Collembola</taxon>
        <taxon>Entomobryomorpha</taxon>
        <taxon>Entomobryoidea</taxon>
        <taxon>Orchesellidae</taxon>
        <taxon>Orchesellinae</taxon>
        <taxon>Orchesella</taxon>
    </lineage>
</organism>
<keyword evidence="7 11" id="KW-0472">Membrane</keyword>
<dbReference type="STRING" id="48709.A0A1D2MKZ6"/>
<dbReference type="Gene3D" id="1.20.1070.10">
    <property type="entry name" value="Rhodopsin 7-helix transmembrane proteins"/>
    <property type="match status" value="1"/>
</dbReference>
<evidence type="ECO:0000256" key="7">
    <source>
        <dbReference type="ARBA" id="ARBA00023136"/>
    </source>
</evidence>
<evidence type="ECO:0000256" key="11">
    <source>
        <dbReference type="SAM" id="Phobius"/>
    </source>
</evidence>
<keyword evidence="9" id="KW-0807">Transducer</keyword>
<evidence type="ECO:0000256" key="10">
    <source>
        <dbReference type="SAM" id="MobiDB-lite"/>
    </source>
</evidence>
<feature type="domain" description="G-protein coupled receptors family 1 profile" evidence="12">
    <location>
        <begin position="1"/>
        <end position="163"/>
    </location>
</feature>